<comment type="caution">
    <text evidence="2">The sequence shown here is derived from an EMBL/GenBank/DDBJ whole genome shotgun (WGS) entry which is preliminary data.</text>
</comment>
<feature type="domain" description="RNA helicase HrpA C-terminal" evidence="1">
    <location>
        <begin position="15"/>
        <end position="54"/>
    </location>
</feature>
<proteinExistence type="predicted"/>
<evidence type="ECO:0000313" key="3">
    <source>
        <dbReference type="Proteomes" id="UP000003843"/>
    </source>
</evidence>
<dbReference type="Proteomes" id="UP000003843">
    <property type="component" value="Unassembled WGS sequence"/>
</dbReference>
<dbReference type="Pfam" id="PF11898">
    <property type="entry name" value="DUF3418"/>
    <property type="match status" value="1"/>
</dbReference>
<sequence length="60" mass="6690">MAGKTDSLIKQGLPISDGLAGFKWMIEELRVSLFAQELKTPYPVSVKRLLKVWESLIISG</sequence>
<dbReference type="InterPro" id="IPR024590">
    <property type="entry name" value="HrpA_C"/>
</dbReference>
<gene>
    <name evidence="2" type="ORF">NEILACOT_05052</name>
</gene>
<protein>
    <recommendedName>
        <fullName evidence="1">RNA helicase HrpA C-terminal domain-containing protein</fullName>
    </recommendedName>
</protein>
<reference evidence="2 3" key="1">
    <citation type="submission" date="2009-10" db="EMBL/GenBank/DDBJ databases">
        <authorList>
            <person name="Weinstock G."/>
            <person name="Sodergren E."/>
            <person name="Clifton S."/>
            <person name="Fulton L."/>
            <person name="Fulton B."/>
            <person name="Courtney L."/>
            <person name="Fronick C."/>
            <person name="Harrison M."/>
            <person name="Strong C."/>
            <person name="Farmer C."/>
            <person name="Delahaunty K."/>
            <person name="Markovic C."/>
            <person name="Hall O."/>
            <person name="Minx P."/>
            <person name="Tomlinson C."/>
            <person name="Mitreva M."/>
            <person name="Nelson J."/>
            <person name="Hou S."/>
            <person name="Wollam A."/>
            <person name="Pepin K.H."/>
            <person name="Johnson M."/>
            <person name="Bhonagiri V."/>
            <person name="Nash W.E."/>
            <person name="Warren W."/>
            <person name="Chinwalla A."/>
            <person name="Mardis E.R."/>
            <person name="Wilson R.K."/>
        </authorList>
    </citation>
    <scope>NUCLEOTIDE SEQUENCE [LARGE SCALE GENOMIC DNA]</scope>
    <source>
        <strain evidence="2 3">ATCC 23970</strain>
    </source>
</reference>
<name>D0WBX4_NEILA</name>
<accession>D0WBX4</accession>
<organism evidence="2 3">
    <name type="scientific">Neisseria lactamica ATCC 23970</name>
    <dbReference type="NCBI Taxonomy" id="546265"/>
    <lineage>
        <taxon>Bacteria</taxon>
        <taxon>Pseudomonadati</taxon>
        <taxon>Pseudomonadota</taxon>
        <taxon>Betaproteobacteria</taxon>
        <taxon>Neisseriales</taxon>
        <taxon>Neisseriaceae</taxon>
        <taxon>Neisseria</taxon>
    </lineage>
</organism>
<dbReference type="EMBL" id="ACEQ02000027">
    <property type="protein sequence ID" value="EEZ74901.1"/>
    <property type="molecule type" value="Genomic_DNA"/>
</dbReference>
<evidence type="ECO:0000259" key="1">
    <source>
        <dbReference type="Pfam" id="PF11898"/>
    </source>
</evidence>
<dbReference type="AlphaFoldDB" id="D0WBX4"/>
<evidence type="ECO:0000313" key="2">
    <source>
        <dbReference type="EMBL" id="EEZ74901.1"/>
    </source>
</evidence>